<name>A0A371FTU9_MUCPR</name>
<dbReference type="Proteomes" id="UP000257109">
    <property type="component" value="Unassembled WGS sequence"/>
</dbReference>
<gene>
    <name evidence="1" type="ORF">CR513_37842</name>
</gene>
<evidence type="ECO:0000313" key="2">
    <source>
        <dbReference type="Proteomes" id="UP000257109"/>
    </source>
</evidence>
<dbReference type="OrthoDB" id="1932348at2759"/>
<reference evidence="1" key="1">
    <citation type="submission" date="2018-05" db="EMBL/GenBank/DDBJ databases">
        <title>Draft genome of Mucuna pruriens seed.</title>
        <authorList>
            <person name="Nnadi N.E."/>
            <person name="Vos R."/>
            <person name="Hasami M.H."/>
            <person name="Devisetty U.K."/>
            <person name="Aguiy J.C."/>
        </authorList>
    </citation>
    <scope>NUCLEOTIDE SEQUENCE [LARGE SCALE GENOMIC DNA]</scope>
    <source>
        <strain evidence="1">JCA_2017</strain>
    </source>
</reference>
<proteinExistence type="predicted"/>
<accession>A0A371FTU9</accession>
<organism evidence="1 2">
    <name type="scientific">Mucuna pruriens</name>
    <name type="common">Velvet bean</name>
    <name type="synonym">Dolichos pruriens</name>
    <dbReference type="NCBI Taxonomy" id="157652"/>
    <lineage>
        <taxon>Eukaryota</taxon>
        <taxon>Viridiplantae</taxon>
        <taxon>Streptophyta</taxon>
        <taxon>Embryophyta</taxon>
        <taxon>Tracheophyta</taxon>
        <taxon>Spermatophyta</taxon>
        <taxon>Magnoliopsida</taxon>
        <taxon>eudicotyledons</taxon>
        <taxon>Gunneridae</taxon>
        <taxon>Pentapetalae</taxon>
        <taxon>rosids</taxon>
        <taxon>fabids</taxon>
        <taxon>Fabales</taxon>
        <taxon>Fabaceae</taxon>
        <taxon>Papilionoideae</taxon>
        <taxon>50 kb inversion clade</taxon>
        <taxon>NPAAA clade</taxon>
        <taxon>indigoferoid/millettioid clade</taxon>
        <taxon>Phaseoleae</taxon>
        <taxon>Mucuna</taxon>
    </lineage>
</organism>
<keyword evidence="2" id="KW-1185">Reference proteome</keyword>
<comment type="caution">
    <text evidence="1">The sequence shown here is derived from an EMBL/GenBank/DDBJ whole genome shotgun (WGS) entry which is preliminary data.</text>
</comment>
<evidence type="ECO:0000313" key="1">
    <source>
        <dbReference type="EMBL" id="RDX81483.1"/>
    </source>
</evidence>
<dbReference type="AlphaFoldDB" id="A0A371FTU9"/>
<protein>
    <submittedName>
        <fullName evidence="1">Uncharacterized protein</fullName>
    </submittedName>
</protein>
<sequence>MAFFDACHIDMWDVVENCNYILTNKEGNEEQKTRYLLNLKARNFIKCASTKSEYEKVHGCKLCKEI</sequence>
<feature type="non-terminal residue" evidence="1">
    <location>
        <position position="1"/>
    </location>
</feature>
<dbReference type="EMBL" id="QJKJ01007915">
    <property type="protein sequence ID" value="RDX81483.1"/>
    <property type="molecule type" value="Genomic_DNA"/>
</dbReference>